<dbReference type="EMBL" id="CCFA01001017">
    <property type="protein sequence ID" value="CDR99382.1"/>
    <property type="molecule type" value="Genomic_DNA"/>
</dbReference>
<sequence length="91" mass="10369">MWQQGLCSIKGHQVAANSSFASQQYPSDGRSCRNLCLFHRPQLSVLLRPPEIDTPLRLIRQPSSACTYDEPEDVSDPPRNRPIRYRAISPF</sequence>
<feature type="region of interest" description="Disordered" evidence="1">
    <location>
        <begin position="63"/>
        <end position="91"/>
    </location>
</feature>
<reference evidence="3" key="1">
    <citation type="submission" date="2014-06" db="EMBL/GenBank/DDBJ databases">
        <authorList>
            <person name="Berkman P.J."/>
        </authorList>
    </citation>
    <scope>NUCLEOTIDE SEQUENCE [LARGE SCALE GENOMIC DNA]</scope>
</reference>
<accession>A0A0F7RXK5</accession>
<gene>
    <name evidence="2" type="primary">SSCI19670.1</name>
</gene>
<name>A0A0F7RXK5_9BASI</name>
<evidence type="ECO:0000256" key="1">
    <source>
        <dbReference type="SAM" id="MobiDB-lite"/>
    </source>
</evidence>
<organism evidence="2 3">
    <name type="scientific">Sporisorium scitamineum</name>
    <dbReference type="NCBI Taxonomy" id="49012"/>
    <lineage>
        <taxon>Eukaryota</taxon>
        <taxon>Fungi</taxon>
        <taxon>Dikarya</taxon>
        <taxon>Basidiomycota</taxon>
        <taxon>Ustilaginomycotina</taxon>
        <taxon>Ustilaginomycetes</taxon>
        <taxon>Ustilaginales</taxon>
        <taxon>Ustilaginaceae</taxon>
        <taxon>Sporisorium</taxon>
    </lineage>
</organism>
<protein>
    <submittedName>
        <fullName evidence="2">Uncharacterized protein</fullName>
    </submittedName>
</protein>
<proteinExistence type="predicted"/>
<dbReference type="AlphaFoldDB" id="A0A0F7RXK5"/>
<keyword evidence="3" id="KW-1185">Reference proteome</keyword>
<evidence type="ECO:0000313" key="3">
    <source>
        <dbReference type="Proteomes" id="UP000242770"/>
    </source>
</evidence>
<evidence type="ECO:0000313" key="2">
    <source>
        <dbReference type="EMBL" id="CDR99382.1"/>
    </source>
</evidence>
<dbReference type="Proteomes" id="UP000242770">
    <property type="component" value="Unassembled WGS sequence"/>
</dbReference>